<dbReference type="AlphaFoldDB" id="A0A1C3KQ38"/>
<gene>
    <name evidence="1" type="primary">PowCR01_060026100</name>
    <name evidence="1" type="ORF">POWCR01_060026100</name>
</gene>
<accession>A0A1C3KQ38</accession>
<protein>
    <submittedName>
        <fullName evidence="1">Ring-exported protein 4, putative</fullName>
    </submittedName>
</protein>
<sequence length="209" mass="25012">MFPNIIVKSLFPISCFICLGLNPYNTISRKLLSVRYIRYISENLPEQIPDANYFNVNNDSTESLQDKSLQNKLKDEWKELESDTNREWLNLTVENCQSFIDQHNSIPDIVNKMDGWCNLVQILCNFRKAQVNMQNASLNDFLDTLKEKRLQEYNEELNEDEQKEWNKLKKKKMEDDQEWRTYQLITWKYWNLAQLPTDSETNDEKNLIK</sequence>
<organism evidence="1 2">
    <name type="scientific">Plasmodium ovale</name>
    <name type="common">malaria parasite P. ovale</name>
    <dbReference type="NCBI Taxonomy" id="36330"/>
    <lineage>
        <taxon>Eukaryota</taxon>
        <taxon>Sar</taxon>
        <taxon>Alveolata</taxon>
        <taxon>Apicomplexa</taxon>
        <taxon>Aconoidasida</taxon>
        <taxon>Haemosporida</taxon>
        <taxon>Plasmodiidae</taxon>
        <taxon>Plasmodium</taxon>
        <taxon>Plasmodium (Plasmodium)</taxon>
    </lineage>
</organism>
<evidence type="ECO:0000313" key="1">
    <source>
        <dbReference type="EMBL" id="SBT76213.1"/>
    </source>
</evidence>
<proteinExistence type="predicted"/>
<dbReference type="Proteomes" id="UP000243200">
    <property type="component" value="Chromosome 6"/>
</dbReference>
<dbReference type="VEuPathDB" id="PlasmoDB:PocGH01_00129400"/>
<name>A0A1C3KQ38_PLAOA</name>
<reference evidence="1 2" key="1">
    <citation type="submission" date="2016-06" db="EMBL/GenBank/DDBJ databases">
        <authorList>
            <consortium name="Pathogen Informatics"/>
        </authorList>
    </citation>
    <scope>NUCLEOTIDE SEQUENCE [LARGE SCALE GENOMIC DNA]</scope>
    <source>
        <strain evidence="1">PowCR01</strain>
    </source>
</reference>
<dbReference type="OrthoDB" id="383141at2759"/>
<dbReference type="EMBL" id="LT594510">
    <property type="protein sequence ID" value="SBT76213.1"/>
    <property type="molecule type" value="Genomic_DNA"/>
</dbReference>
<dbReference type="VEuPathDB" id="PlasmoDB:POWCR01_060026100"/>
<evidence type="ECO:0000313" key="2">
    <source>
        <dbReference type="Proteomes" id="UP000243200"/>
    </source>
</evidence>